<dbReference type="Proteomes" id="UP001231189">
    <property type="component" value="Unassembled WGS sequence"/>
</dbReference>
<comment type="subcellular location">
    <subcellularLocation>
        <location evidence="1">Nucleus</location>
    </subcellularLocation>
</comment>
<evidence type="ECO:0000259" key="6">
    <source>
        <dbReference type="PROSITE" id="PS50066"/>
    </source>
</evidence>
<dbReference type="InterPro" id="IPR002100">
    <property type="entry name" value="TF_MADSbox"/>
</dbReference>
<keyword evidence="3" id="KW-0238">DNA-binding</keyword>
<dbReference type="SMART" id="SM00432">
    <property type="entry name" value="MADS"/>
    <property type="match status" value="1"/>
</dbReference>
<gene>
    <name evidence="7" type="ORF">QYE76_028931</name>
</gene>
<dbReference type="SUPFAM" id="SSF55455">
    <property type="entry name" value="SRF-like"/>
    <property type="match status" value="1"/>
</dbReference>
<dbReference type="GO" id="GO:0005634">
    <property type="term" value="C:nucleus"/>
    <property type="evidence" value="ECO:0007669"/>
    <property type="project" value="UniProtKB-SubCell"/>
</dbReference>
<dbReference type="CDD" id="cd00120">
    <property type="entry name" value="MADS"/>
    <property type="match status" value="1"/>
</dbReference>
<evidence type="ECO:0000256" key="2">
    <source>
        <dbReference type="ARBA" id="ARBA00023015"/>
    </source>
</evidence>
<keyword evidence="5" id="KW-0539">Nucleus</keyword>
<dbReference type="GO" id="GO:0003677">
    <property type="term" value="F:DNA binding"/>
    <property type="evidence" value="ECO:0007669"/>
    <property type="project" value="UniProtKB-KW"/>
</dbReference>
<keyword evidence="8" id="KW-1185">Reference proteome</keyword>
<proteinExistence type="predicted"/>
<dbReference type="PRINTS" id="PR00404">
    <property type="entry name" value="MADSDOMAIN"/>
</dbReference>
<dbReference type="EMBL" id="JAUUTY010000007">
    <property type="protein sequence ID" value="KAK1605258.1"/>
    <property type="molecule type" value="Genomic_DNA"/>
</dbReference>
<dbReference type="InterPro" id="IPR036879">
    <property type="entry name" value="TF_MADSbox_sf"/>
</dbReference>
<dbReference type="AlphaFoldDB" id="A0AAD8QLV6"/>
<comment type="caution">
    <text evidence="7">The sequence shown here is derived from an EMBL/GenBank/DDBJ whole genome shotgun (WGS) entry which is preliminary data.</text>
</comment>
<sequence>MPRRERRLGVMYIDNDKDRDVTFFKRRGGLYKGAADLSVLTGAKVAVVLEKDNGKMHSFGAPSAKPIVDAFLLGHPPTTPLTNRVTTSRIKCLQGEVARLDMENMKEGKRNQLSIQHMKEIQDDNPGMEAKLLFSKEEDLSLEDLDRLFNDLLRVQDDIRRRLPPLHNGCNANTRSSKSTMWPAKYGLPAEESQTMDLATPEWELGMKSVKDDQPIFPRKETPSTMFLP</sequence>
<dbReference type="GO" id="GO:0046983">
    <property type="term" value="F:protein dimerization activity"/>
    <property type="evidence" value="ECO:0007669"/>
    <property type="project" value="InterPro"/>
</dbReference>
<keyword evidence="4" id="KW-0804">Transcription</keyword>
<evidence type="ECO:0000256" key="5">
    <source>
        <dbReference type="ARBA" id="ARBA00023242"/>
    </source>
</evidence>
<organism evidence="7 8">
    <name type="scientific">Lolium multiflorum</name>
    <name type="common">Italian ryegrass</name>
    <name type="synonym">Lolium perenne subsp. multiflorum</name>
    <dbReference type="NCBI Taxonomy" id="4521"/>
    <lineage>
        <taxon>Eukaryota</taxon>
        <taxon>Viridiplantae</taxon>
        <taxon>Streptophyta</taxon>
        <taxon>Embryophyta</taxon>
        <taxon>Tracheophyta</taxon>
        <taxon>Spermatophyta</taxon>
        <taxon>Magnoliopsida</taxon>
        <taxon>Liliopsida</taxon>
        <taxon>Poales</taxon>
        <taxon>Poaceae</taxon>
        <taxon>BOP clade</taxon>
        <taxon>Pooideae</taxon>
        <taxon>Poodae</taxon>
        <taxon>Poeae</taxon>
        <taxon>Poeae Chloroplast Group 2 (Poeae type)</taxon>
        <taxon>Loliodinae</taxon>
        <taxon>Loliinae</taxon>
        <taxon>Lolium</taxon>
    </lineage>
</organism>
<evidence type="ECO:0000313" key="8">
    <source>
        <dbReference type="Proteomes" id="UP001231189"/>
    </source>
</evidence>
<dbReference type="Pfam" id="PF00319">
    <property type="entry name" value="SRF-TF"/>
    <property type="match status" value="1"/>
</dbReference>
<name>A0AAD8QLV6_LOLMU</name>
<dbReference type="PROSITE" id="PS50066">
    <property type="entry name" value="MADS_BOX_2"/>
    <property type="match status" value="1"/>
</dbReference>
<dbReference type="PANTHER" id="PTHR48019">
    <property type="entry name" value="SERUM RESPONSE FACTOR HOMOLOG"/>
    <property type="match status" value="1"/>
</dbReference>
<evidence type="ECO:0000313" key="7">
    <source>
        <dbReference type="EMBL" id="KAK1605258.1"/>
    </source>
</evidence>
<dbReference type="Gene3D" id="3.40.1810.10">
    <property type="entry name" value="Transcription factor, MADS-box"/>
    <property type="match status" value="1"/>
</dbReference>
<protein>
    <recommendedName>
        <fullName evidence="6">MADS-box domain-containing protein</fullName>
    </recommendedName>
</protein>
<evidence type="ECO:0000256" key="4">
    <source>
        <dbReference type="ARBA" id="ARBA00023163"/>
    </source>
</evidence>
<accession>A0AAD8QLV6</accession>
<keyword evidence="2" id="KW-0805">Transcription regulation</keyword>
<evidence type="ECO:0000256" key="3">
    <source>
        <dbReference type="ARBA" id="ARBA00023125"/>
    </source>
</evidence>
<feature type="domain" description="MADS-box" evidence="6">
    <location>
        <begin position="3"/>
        <end position="63"/>
    </location>
</feature>
<dbReference type="InterPro" id="IPR050142">
    <property type="entry name" value="MADS-box/MEF2_TF"/>
</dbReference>
<evidence type="ECO:0000256" key="1">
    <source>
        <dbReference type="ARBA" id="ARBA00004123"/>
    </source>
</evidence>
<reference evidence="7" key="1">
    <citation type="submission" date="2023-07" db="EMBL/GenBank/DDBJ databases">
        <title>A chromosome-level genome assembly of Lolium multiflorum.</title>
        <authorList>
            <person name="Chen Y."/>
            <person name="Copetti D."/>
            <person name="Kolliker R."/>
            <person name="Studer B."/>
        </authorList>
    </citation>
    <scope>NUCLEOTIDE SEQUENCE</scope>
    <source>
        <strain evidence="7">02402/16</strain>
        <tissue evidence="7">Leaf</tissue>
    </source>
</reference>